<dbReference type="EMBL" id="JAAVJI010000004">
    <property type="protein sequence ID" value="NJP01176.1"/>
    <property type="molecule type" value="Genomic_DNA"/>
</dbReference>
<dbReference type="InterPro" id="IPR027791">
    <property type="entry name" value="Galactosyl_T_C"/>
</dbReference>
<evidence type="ECO:0000313" key="5">
    <source>
        <dbReference type="EMBL" id="NJP01176.1"/>
    </source>
</evidence>
<evidence type="ECO:0000313" key="6">
    <source>
        <dbReference type="Proteomes" id="UP000746535"/>
    </source>
</evidence>
<comment type="similarity">
    <text evidence="1">Belongs to the glycosyltransferase 2 family.</text>
</comment>
<keyword evidence="6" id="KW-1185">Reference proteome</keyword>
<dbReference type="Proteomes" id="UP000746535">
    <property type="component" value="Unassembled WGS sequence"/>
</dbReference>
<keyword evidence="2" id="KW-0328">Glycosyltransferase</keyword>
<accession>A0ABX0YDR7</accession>
<dbReference type="PANTHER" id="PTHR43179">
    <property type="entry name" value="RHAMNOSYLTRANSFERASE WBBL"/>
    <property type="match status" value="1"/>
</dbReference>
<reference evidence="5 6" key="1">
    <citation type="submission" date="2020-03" db="EMBL/GenBank/DDBJ databases">
        <authorList>
            <person name="Wang L."/>
            <person name="He N."/>
            <person name="Li Y."/>
            <person name="Fang Y."/>
            <person name="Zhang F."/>
        </authorList>
    </citation>
    <scope>NUCLEOTIDE SEQUENCE [LARGE SCALE GENOMIC DNA]</scope>
    <source>
        <strain evidence="6">hsmgli-8</strain>
    </source>
</reference>
<evidence type="ECO:0000256" key="3">
    <source>
        <dbReference type="ARBA" id="ARBA00022679"/>
    </source>
</evidence>
<organism evidence="5 6">
    <name type="scientific">Pseudomonas quercus</name>
    <dbReference type="NCBI Taxonomy" id="2722792"/>
    <lineage>
        <taxon>Bacteria</taxon>
        <taxon>Pseudomonadati</taxon>
        <taxon>Pseudomonadota</taxon>
        <taxon>Gammaproteobacteria</taxon>
        <taxon>Pseudomonadales</taxon>
        <taxon>Pseudomonadaceae</taxon>
        <taxon>Pseudomonas</taxon>
    </lineage>
</organism>
<comment type="caution">
    <text evidence="5">The sequence shown here is derived from an EMBL/GenBank/DDBJ whole genome shotgun (WGS) entry which is preliminary data.</text>
</comment>
<gene>
    <name evidence="5" type="ORF">HBH25_09890</name>
</gene>
<dbReference type="Gene3D" id="3.90.550.10">
    <property type="entry name" value="Spore Coat Polysaccharide Biosynthesis Protein SpsA, Chain A"/>
    <property type="match status" value="1"/>
</dbReference>
<protein>
    <submittedName>
        <fullName evidence="5">Glycosyltransferase family 2 protein</fullName>
    </submittedName>
</protein>
<dbReference type="RefSeq" id="WP_168083743.1">
    <property type="nucleotide sequence ID" value="NZ_JAAVJI010000004.1"/>
</dbReference>
<evidence type="ECO:0000256" key="2">
    <source>
        <dbReference type="ARBA" id="ARBA00022676"/>
    </source>
</evidence>
<dbReference type="SUPFAM" id="SSF53448">
    <property type="entry name" value="Nucleotide-diphospho-sugar transferases"/>
    <property type="match status" value="1"/>
</dbReference>
<proteinExistence type="inferred from homology"/>
<dbReference type="PANTHER" id="PTHR43179:SF12">
    <property type="entry name" value="GALACTOFURANOSYLTRANSFERASE GLFT2"/>
    <property type="match status" value="1"/>
</dbReference>
<evidence type="ECO:0000259" key="4">
    <source>
        <dbReference type="Pfam" id="PF02709"/>
    </source>
</evidence>
<feature type="domain" description="Galactosyltransferase C-terminal" evidence="4">
    <location>
        <begin position="171"/>
        <end position="219"/>
    </location>
</feature>
<sequence>MTAPTLNTTAAIAPAPGVHVITLVHGRRAHLDNLLTGLEHSTLLPQSVWVIHMNEPVAGLHSDRFPIHELSLEDTTGLPLARARNAVIGLPASGPWVFIDVDCIPSEHMLEYYHAALTAYPHDLHLGAVRYLPEGANAPGWTEASLQAQSVAHPLSVYRGEPGDEMEHALFWSLNFACTRAVFERIGGFDEGYTGYGAEDTDFAFRAQDRKVALRVAEALAFHQYHPTYSPPLNHFHDIISNARRFHQRWNVWPMEGWLRSFAERGLVHWEGTTLDVLRTPEQEEVEACFNTARQGF</sequence>
<keyword evidence="3" id="KW-0808">Transferase</keyword>
<dbReference type="InterPro" id="IPR029044">
    <property type="entry name" value="Nucleotide-diphossugar_trans"/>
</dbReference>
<dbReference type="Pfam" id="PF02709">
    <property type="entry name" value="Glyco_transf_7C"/>
    <property type="match status" value="1"/>
</dbReference>
<name>A0ABX0YDR7_9PSED</name>
<evidence type="ECO:0000256" key="1">
    <source>
        <dbReference type="ARBA" id="ARBA00006739"/>
    </source>
</evidence>